<accession>S7RNX5</accession>
<evidence type="ECO:0000256" key="5">
    <source>
        <dbReference type="ARBA" id="ARBA00023242"/>
    </source>
</evidence>
<dbReference type="GeneID" id="19303889"/>
<dbReference type="GO" id="GO:0000981">
    <property type="term" value="F:DNA-binding transcription factor activity, RNA polymerase II-specific"/>
    <property type="evidence" value="ECO:0007669"/>
    <property type="project" value="TreeGrafter"/>
</dbReference>
<evidence type="ECO:0000313" key="8">
    <source>
        <dbReference type="Proteomes" id="UP000030669"/>
    </source>
</evidence>
<evidence type="ECO:0000256" key="4">
    <source>
        <dbReference type="ARBA" id="ARBA00023163"/>
    </source>
</evidence>
<proteinExistence type="predicted"/>
<feature type="compositionally biased region" description="Low complexity" evidence="6">
    <location>
        <begin position="515"/>
        <end position="524"/>
    </location>
</feature>
<dbReference type="OrthoDB" id="2595934at2759"/>
<dbReference type="eggNOG" id="ENOG502RCI6">
    <property type="taxonomic scope" value="Eukaryota"/>
</dbReference>
<dbReference type="KEGG" id="gtr:GLOTRDRAFT_138026"/>
<keyword evidence="4" id="KW-0804">Transcription</keyword>
<dbReference type="HOGENOM" id="CLU_026728_0_0_1"/>
<dbReference type="PANTHER" id="PTHR31845:SF17">
    <property type="entry name" value="ZN(II)2CYS6 TRANSCRIPTION FACTOR (EUROFUNG)"/>
    <property type="match status" value="1"/>
</dbReference>
<organism evidence="7 8">
    <name type="scientific">Gloeophyllum trabeum (strain ATCC 11539 / FP-39264 / Madison 617)</name>
    <name type="common">Brown rot fungus</name>
    <dbReference type="NCBI Taxonomy" id="670483"/>
    <lineage>
        <taxon>Eukaryota</taxon>
        <taxon>Fungi</taxon>
        <taxon>Dikarya</taxon>
        <taxon>Basidiomycota</taxon>
        <taxon>Agaricomycotina</taxon>
        <taxon>Agaricomycetes</taxon>
        <taxon>Gloeophyllales</taxon>
        <taxon>Gloeophyllaceae</taxon>
        <taxon>Gloeophyllum</taxon>
    </lineage>
</organism>
<evidence type="ECO:0000256" key="1">
    <source>
        <dbReference type="ARBA" id="ARBA00004123"/>
    </source>
</evidence>
<dbReference type="OMA" id="HKTRCEL"/>
<comment type="subcellular location">
    <subcellularLocation>
        <location evidence="1">Nucleus</location>
    </subcellularLocation>
</comment>
<gene>
    <name evidence="7" type="ORF">GLOTRDRAFT_138026</name>
</gene>
<evidence type="ECO:0008006" key="9">
    <source>
        <dbReference type="Google" id="ProtNLM"/>
    </source>
</evidence>
<dbReference type="STRING" id="670483.S7RNX5"/>
<reference evidence="7 8" key="1">
    <citation type="journal article" date="2012" name="Science">
        <title>The Paleozoic origin of enzymatic lignin decomposition reconstructed from 31 fungal genomes.</title>
        <authorList>
            <person name="Floudas D."/>
            <person name="Binder M."/>
            <person name="Riley R."/>
            <person name="Barry K."/>
            <person name="Blanchette R.A."/>
            <person name="Henrissat B."/>
            <person name="Martinez A.T."/>
            <person name="Otillar R."/>
            <person name="Spatafora J.W."/>
            <person name="Yadav J.S."/>
            <person name="Aerts A."/>
            <person name="Benoit I."/>
            <person name="Boyd A."/>
            <person name="Carlson A."/>
            <person name="Copeland A."/>
            <person name="Coutinho P.M."/>
            <person name="de Vries R.P."/>
            <person name="Ferreira P."/>
            <person name="Findley K."/>
            <person name="Foster B."/>
            <person name="Gaskell J."/>
            <person name="Glotzer D."/>
            <person name="Gorecki P."/>
            <person name="Heitman J."/>
            <person name="Hesse C."/>
            <person name="Hori C."/>
            <person name="Igarashi K."/>
            <person name="Jurgens J.A."/>
            <person name="Kallen N."/>
            <person name="Kersten P."/>
            <person name="Kohler A."/>
            <person name="Kuees U."/>
            <person name="Kumar T.K.A."/>
            <person name="Kuo A."/>
            <person name="LaButti K."/>
            <person name="Larrondo L.F."/>
            <person name="Lindquist E."/>
            <person name="Ling A."/>
            <person name="Lombard V."/>
            <person name="Lucas S."/>
            <person name="Lundell T."/>
            <person name="Martin R."/>
            <person name="McLaughlin D.J."/>
            <person name="Morgenstern I."/>
            <person name="Morin E."/>
            <person name="Murat C."/>
            <person name="Nagy L.G."/>
            <person name="Nolan M."/>
            <person name="Ohm R.A."/>
            <person name="Patyshakuliyeva A."/>
            <person name="Rokas A."/>
            <person name="Ruiz-Duenas F.J."/>
            <person name="Sabat G."/>
            <person name="Salamov A."/>
            <person name="Samejima M."/>
            <person name="Schmutz J."/>
            <person name="Slot J.C."/>
            <person name="St John F."/>
            <person name="Stenlid J."/>
            <person name="Sun H."/>
            <person name="Sun S."/>
            <person name="Syed K."/>
            <person name="Tsang A."/>
            <person name="Wiebenga A."/>
            <person name="Young D."/>
            <person name="Pisabarro A."/>
            <person name="Eastwood D.C."/>
            <person name="Martin F."/>
            <person name="Cullen D."/>
            <person name="Grigoriev I.V."/>
            <person name="Hibbett D.S."/>
        </authorList>
    </citation>
    <scope>NUCLEOTIDE SEQUENCE [LARGE SCALE GENOMIC DNA]</scope>
    <source>
        <strain evidence="7 8">ATCC 11539</strain>
    </source>
</reference>
<dbReference type="GO" id="GO:0005634">
    <property type="term" value="C:nucleus"/>
    <property type="evidence" value="ECO:0007669"/>
    <property type="project" value="UniProtKB-SubCell"/>
</dbReference>
<keyword evidence="3" id="KW-0238">DNA-binding</keyword>
<sequence>MPPGSLTPEELLGFNGPITPESLLAPHPPEPGLYDWIDTPMLAMQELLRRPPQEIVVAPASSISEILSQSEIDNLLAVFEKKYSPWLHLSMDHLRRHPFLDLAKCAVAARDLDPVQRSNVIPRLNALADSYSFKFAFTSAQSMETVTALLILSLWTPPPNTADSPGRDSRMIASSAVSAAIQLSLNQAVAHAVQLSSSRNDVGDSEKELAVNKVRLWLSLLSAEWMLCMGTGRTPTSQRSDLDYEVFNIISPHTLNSRSRDLRLYFLTRMQSLAGKGLQMHLKDGEREAQAFHDEVVENVLIQLEILYTSIQPLGVATDYESYHFNVLVMHYHSCRLLVLYHILGELRRSEAGRKPDAPAGARTWYSGLSRAHAHAVREWGLDGVTTAQALLIAFVSHPGSDSEFLATAPDSVFSMILMATALIVLAKTSLLRHYRGAEKIVLITSEELLPKVAARLNHIADVSDSARRCADVISVLLRTFNAEAQARTEKALQWQTDEPQREPSRPAATPGTPSSSSSSDLSSAQHHGMSDPQLGLPGLTFDSVFTQHINPSLTQDIMLDQEFWNSFALAQTALDPQMYVLIACHSGAIL</sequence>
<dbReference type="CDD" id="cd12148">
    <property type="entry name" value="fungal_TF_MHR"/>
    <property type="match status" value="1"/>
</dbReference>
<evidence type="ECO:0000313" key="7">
    <source>
        <dbReference type="EMBL" id="EPQ56235.1"/>
    </source>
</evidence>
<keyword evidence="8" id="KW-1185">Reference proteome</keyword>
<keyword evidence="5" id="KW-0539">Nucleus</keyword>
<evidence type="ECO:0000256" key="6">
    <source>
        <dbReference type="SAM" id="MobiDB-lite"/>
    </source>
</evidence>
<dbReference type="RefSeq" id="XP_007865000.1">
    <property type="nucleotide sequence ID" value="XM_007866809.1"/>
</dbReference>
<dbReference type="InterPro" id="IPR051089">
    <property type="entry name" value="prtT"/>
</dbReference>
<name>S7RNX5_GLOTA</name>
<dbReference type="PANTHER" id="PTHR31845">
    <property type="entry name" value="FINGER DOMAIN PROTEIN, PUTATIVE-RELATED"/>
    <property type="match status" value="1"/>
</dbReference>
<evidence type="ECO:0000256" key="2">
    <source>
        <dbReference type="ARBA" id="ARBA00023015"/>
    </source>
</evidence>
<dbReference type="EMBL" id="KB469300">
    <property type="protein sequence ID" value="EPQ56235.1"/>
    <property type="molecule type" value="Genomic_DNA"/>
</dbReference>
<dbReference type="AlphaFoldDB" id="S7RNX5"/>
<dbReference type="GO" id="GO:0000976">
    <property type="term" value="F:transcription cis-regulatory region binding"/>
    <property type="evidence" value="ECO:0007669"/>
    <property type="project" value="TreeGrafter"/>
</dbReference>
<protein>
    <recommendedName>
        <fullName evidence="9">Transcription factor domain-containing protein</fullName>
    </recommendedName>
</protein>
<keyword evidence="2" id="KW-0805">Transcription regulation</keyword>
<feature type="region of interest" description="Disordered" evidence="6">
    <location>
        <begin position="493"/>
        <end position="530"/>
    </location>
</feature>
<dbReference type="Proteomes" id="UP000030669">
    <property type="component" value="Unassembled WGS sequence"/>
</dbReference>
<evidence type="ECO:0000256" key="3">
    <source>
        <dbReference type="ARBA" id="ARBA00023125"/>
    </source>
</evidence>